<reference evidence="3" key="1">
    <citation type="journal article" date="2014" name="Int. J. Syst. Evol. Microbiol.">
        <title>Complete genome sequence of Corynebacterium casei LMG S-19264T (=DSM 44701T), isolated from a smear-ripened cheese.</title>
        <authorList>
            <consortium name="US DOE Joint Genome Institute (JGI-PGF)"/>
            <person name="Walter F."/>
            <person name="Albersmeier A."/>
            <person name="Kalinowski J."/>
            <person name="Ruckert C."/>
        </authorList>
    </citation>
    <scope>NUCLEOTIDE SEQUENCE</scope>
    <source>
        <strain evidence="3">KCTC 22169</strain>
    </source>
</reference>
<proteinExistence type="predicted"/>
<dbReference type="InterPro" id="IPR030395">
    <property type="entry name" value="GP_PDE_dom"/>
</dbReference>
<dbReference type="GO" id="GO:0006629">
    <property type="term" value="P:lipid metabolic process"/>
    <property type="evidence" value="ECO:0007669"/>
    <property type="project" value="InterPro"/>
</dbReference>
<keyword evidence="4" id="KW-1185">Reference proteome</keyword>
<comment type="caution">
    <text evidence="3">The sequence shown here is derived from an EMBL/GenBank/DDBJ whole genome shotgun (WGS) entry which is preliminary data.</text>
</comment>
<dbReference type="EMBL" id="BMXR01000002">
    <property type="protein sequence ID" value="GGX46031.1"/>
    <property type="molecule type" value="Genomic_DNA"/>
</dbReference>
<dbReference type="PROSITE" id="PS51704">
    <property type="entry name" value="GP_PDE"/>
    <property type="match status" value="1"/>
</dbReference>
<organism evidence="3 4">
    <name type="scientific">Saccharospirillum salsuginis</name>
    <dbReference type="NCBI Taxonomy" id="418750"/>
    <lineage>
        <taxon>Bacteria</taxon>
        <taxon>Pseudomonadati</taxon>
        <taxon>Pseudomonadota</taxon>
        <taxon>Gammaproteobacteria</taxon>
        <taxon>Oceanospirillales</taxon>
        <taxon>Saccharospirillaceae</taxon>
        <taxon>Saccharospirillum</taxon>
    </lineage>
</organism>
<dbReference type="PROSITE" id="PS51257">
    <property type="entry name" value="PROKAR_LIPOPROTEIN"/>
    <property type="match status" value="1"/>
</dbReference>
<reference evidence="3" key="2">
    <citation type="submission" date="2020-09" db="EMBL/GenBank/DDBJ databases">
        <authorList>
            <person name="Sun Q."/>
            <person name="Kim S."/>
        </authorList>
    </citation>
    <scope>NUCLEOTIDE SEQUENCE</scope>
    <source>
        <strain evidence="3">KCTC 22169</strain>
    </source>
</reference>
<dbReference type="Gene3D" id="3.20.20.190">
    <property type="entry name" value="Phosphatidylinositol (PI) phosphodiesterase"/>
    <property type="match status" value="1"/>
</dbReference>
<feature type="signal peptide" evidence="1">
    <location>
        <begin position="1"/>
        <end position="22"/>
    </location>
</feature>
<sequence>MPARWVVSSLLALYALSGCVQVEDLALEEVACLGHRGHVSETTFENTLGAFLAAYNLGADGTEMDIFHTRDDVAMVFHDRTLAGLTRSKPGENCPDTAGIGDLSLAELQRQCELKNGEDIPTLESVLQRFNQSDFILYLEFKDPIHNDTVALIERYYPENDDRIQGTSFLKDIVQPPFEGFRVEFPLMLAHREYLAGMESGFDGVDVGSISEVHIERLRQRGKRVGLYGADSVADLNKALEHRVNTITTDALPLCVQLKQEALDAAG</sequence>
<evidence type="ECO:0000313" key="3">
    <source>
        <dbReference type="EMBL" id="GGX46031.1"/>
    </source>
</evidence>
<dbReference type="SUPFAM" id="SSF51695">
    <property type="entry name" value="PLC-like phosphodiesterases"/>
    <property type="match status" value="1"/>
</dbReference>
<protein>
    <recommendedName>
        <fullName evidence="2">GP-PDE domain-containing protein</fullName>
    </recommendedName>
</protein>
<accession>A0A918K345</accession>
<dbReference type="GO" id="GO:0008081">
    <property type="term" value="F:phosphoric diester hydrolase activity"/>
    <property type="evidence" value="ECO:0007669"/>
    <property type="project" value="InterPro"/>
</dbReference>
<keyword evidence="1" id="KW-0732">Signal</keyword>
<dbReference type="RefSeq" id="WP_189607513.1">
    <property type="nucleotide sequence ID" value="NZ_BMXR01000002.1"/>
</dbReference>
<dbReference type="PANTHER" id="PTHR46211">
    <property type="entry name" value="GLYCEROPHOSPHORYL DIESTER PHOSPHODIESTERASE"/>
    <property type="match status" value="1"/>
</dbReference>
<evidence type="ECO:0000313" key="4">
    <source>
        <dbReference type="Proteomes" id="UP000626148"/>
    </source>
</evidence>
<feature type="chain" id="PRO_5036673307" description="GP-PDE domain-containing protein" evidence="1">
    <location>
        <begin position="23"/>
        <end position="267"/>
    </location>
</feature>
<feature type="domain" description="GP-PDE" evidence="2">
    <location>
        <begin position="30"/>
        <end position="259"/>
    </location>
</feature>
<dbReference type="Proteomes" id="UP000626148">
    <property type="component" value="Unassembled WGS sequence"/>
</dbReference>
<dbReference type="AlphaFoldDB" id="A0A918K345"/>
<evidence type="ECO:0000256" key="1">
    <source>
        <dbReference type="SAM" id="SignalP"/>
    </source>
</evidence>
<dbReference type="Pfam" id="PF03009">
    <property type="entry name" value="GDPD"/>
    <property type="match status" value="1"/>
</dbReference>
<dbReference type="InterPro" id="IPR017946">
    <property type="entry name" value="PLC-like_Pdiesterase_TIM-brl"/>
</dbReference>
<gene>
    <name evidence="3" type="ORF">GCM10007392_11340</name>
</gene>
<dbReference type="PANTHER" id="PTHR46211:SF1">
    <property type="entry name" value="GLYCEROPHOSPHODIESTER PHOSPHODIESTERASE, CYTOPLASMIC"/>
    <property type="match status" value="1"/>
</dbReference>
<evidence type="ECO:0000259" key="2">
    <source>
        <dbReference type="PROSITE" id="PS51704"/>
    </source>
</evidence>
<name>A0A918K345_9GAMM</name>